<evidence type="ECO:0000313" key="3">
    <source>
        <dbReference type="Proteomes" id="UP000001307"/>
    </source>
</evidence>
<evidence type="ECO:0000256" key="1">
    <source>
        <dbReference type="SAM" id="MobiDB-lite"/>
    </source>
</evidence>
<keyword evidence="3" id="KW-1185">Reference proteome</keyword>
<proteinExistence type="predicted"/>
<sequence length="25" mass="2925">MRKSRGATSWWEASTAQRCKRNRSA</sequence>
<gene>
    <name evidence="2" type="ORF">GSOID_T00010902001</name>
</gene>
<protein>
    <submittedName>
        <fullName evidence="2">Uncharacterized protein</fullName>
    </submittedName>
</protein>
<reference evidence="2" key="1">
    <citation type="journal article" date="2010" name="Science">
        <title>Plasticity of animal genome architecture unmasked by rapid evolution of a pelagic tunicate.</title>
        <authorList>
            <person name="Denoeud F."/>
            <person name="Henriet S."/>
            <person name="Mungpakdee S."/>
            <person name="Aury J.M."/>
            <person name="Da Silva C."/>
            <person name="Brinkmann H."/>
            <person name="Mikhaleva J."/>
            <person name="Olsen L.C."/>
            <person name="Jubin C."/>
            <person name="Canestro C."/>
            <person name="Bouquet J.M."/>
            <person name="Danks G."/>
            <person name="Poulain J."/>
            <person name="Campsteijn C."/>
            <person name="Adamski M."/>
            <person name="Cross I."/>
            <person name="Yadetie F."/>
            <person name="Muffato M."/>
            <person name="Louis A."/>
            <person name="Butcher S."/>
            <person name="Tsagkogeorga G."/>
            <person name="Konrad A."/>
            <person name="Singh S."/>
            <person name="Jensen M.F."/>
            <person name="Cong E.H."/>
            <person name="Eikeseth-Otteraa H."/>
            <person name="Noel B."/>
            <person name="Anthouard V."/>
            <person name="Porcel B.M."/>
            <person name="Kachouri-Lafond R."/>
            <person name="Nishino A."/>
            <person name="Ugolini M."/>
            <person name="Chourrout P."/>
            <person name="Nishida H."/>
            <person name="Aasland R."/>
            <person name="Huzurbazar S."/>
            <person name="Westhof E."/>
            <person name="Delsuc F."/>
            <person name="Lehrach H."/>
            <person name="Reinhardt R."/>
            <person name="Weissenbach J."/>
            <person name="Roy S.W."/>
            <person name="Artiguenave F."/>
            <person name="Postlethwait J.H."/>
            <person name="Manak J.R."/>
            <person name="Thompson E.M."/>
            <person name="Jaillon O."/>
            <person name="Du Pasquier L."/>
            <person name="Boudinot P."/>
            <person name="Liberles D.A."/>
            <person name="Volff J.N."/>
            <person name="Philippe H."/>
            <person name="Lenhard B."/>
            <person name="Roest Crollius H."/>
            <person name="Wincker P."/>
            <person name="Chourrout D."/>
        </authorList>
    </citation>
    <scope>NUCLEOTIDE SEQUENCE [LARGE SCALE GENOMIC DNA]</scope>
</reference>
<accession>E4XHC9</accession>
<organism evidence="2">
    <name type="scientific">Oikopleura dioica</name>
    <name type="common">Tunicate</name>
    <dbReference type="NCBI Taxonomy" id="34765"/>
    <lineage>
        <taxon>Eukaryota</taxon>
        <taxon>Metazoa</taxon>
        <taxon>Chordata</taxon>
        <taxon>Tunicata</taxon>
        <taxon>Appendicularia</taxon>
        <taxon>Copelata</taxon>
        <taxon>Oikopleuridae</taxon>
        <taxon>Oikopleura</taxon>
    </lineage>
</organism>
<evidence type="ECO:0000313" key="2">
    <source>
        <dbReference type="EMBL" id="CBY10077.1"/>
    </source>
</evidence>
<dbReference type="Proteomes" id="UP000001307">
    <property type="component" value="Unassembled WGS sequence"/>
</dbReference>
<dbReference type="EMBL" id="FN653051">
    <property type="protein sequence ID" value="CBY10077.1"/>
    <property type="molecule type" value="Genomic_DNA"/>
</dbReference>
<dbReference type="AlphaFoldDB" id="E4XHC9"/>
<feature type="region of interest" description="Disordered" evidence="1">
    <location>
        <begin position="1"/>
        <end position="25"/>
    </location>
</feature>
<dbReference type="InParanoid" id="E4XHC9"/>
<name>E4XHC9_OIKDI</name>